<protein>
    <submittedName>
        <fullName evidence="4">Histone H1-like protein Hc1</fullName>
    </submittedName>
</protein>
<dbReference type="Pfam" id="PF07432">
    <property type="entry name" value="Hc1"/>
    <property type="match status" value="1"/>
</dbReference>
<dbReference type="STRING" id="454006.SAMN05421825_0724"/>
<comment type="function">
    <text evidence="1">Might have a role analogous to that of eukaryotic histone proteins.</text>
</comment>
<keyword evidence="3" id="KW-0175">Coiled coil</keyword>
<comment type="similarity">
    <text evidence="2">Belongs to the histone H1/H5 family. HCT subfamily.</text>
</comment>
<evidence type="ECO:0000313" key="4">
    <source>
        <dbReference type="EMBL" id="SDE96906.1"/>
    </source>
</evidence>
<organism evidence="4 5">
    <name type="scientific">Epilithonimonas hungarica</name>
    <dbReference type="NCBI Taxonomy" id="454006"/>
    <lineage>
        <taxon>Bacteria</taxon>
        <taxon>Pseudomonadati</taxon>
        <taxon>Bacteroidota</taxon>
        <taxon>Flavobacteriia</taxon>
        <taxon>Flavobacteriales</taxon>
        <taxon>Weeksellaceae</taxon>
        <taxon>Chryseobacterium group</taxon>
        <taxon>Epilithonimonas</taxon>
    </lineage>
</organism>
<dbReference type="GO" id="GO:0003677">
    <property type="term" value="F:DNA binding"/>
    <property type="evidence" value="ECO:0007669"/>
    <property type="project" value="InterPro"/>
</dbReference>
<dbReference type="GO" id="GO:0030527">
    <property type="term" value="F:structural constituent of chromatin"/>
    <property type="evidence" value="ECO:0007669"/>
    <property type="project" value="InterPro"/>
</dbReference>
<evidence type="ECO:0000313" key="5">
    <source>
        <dbReference type="Proteomes" id="UP000199203"/>
    </source>
</evidence>
<dbReference type="InterPro" id="IPR010886">
    <property type="entry name" value="Hc1"/>
</dbReference>
<reference evidence="5" key="1">
    <citation type="submission" date="2016-10" db="EMBL/GenBank/DDBJ databases">
        <authorList>
            <person name="Varghese N."/>
            <person name="Submissions S."/>
        </authorList>
    </citation>
    <scope>NUCLEOTIDE SEQUENCE [LARGE SCALE GENOMIC DNA]</scope>
    <source>
        <strain evidence="5">DSM 19684</strain>
    </source>
</reference>
<dbReference type="Proteomes" id="UP000199203">
    <property type="component" value="Unassembled WGS sequence"/>
</dbReference>
<accession>A0A1G7H929</accession>
<evidence type="ECO:0000256" key="2">
    <source>
        <dbReference type="ARBA" id="ARBA00008424"/>
    </source>
</evidence>
<evidence type="ECO:0000256" key="1">
    <source>
        <dbReference type="ARBA" id="ARBA00002333"/>
    </source>
</evidence>
<dbReference type="EMBL" id="FNBH01000001">
    <property type="protein sequence ID" value="SDE96906.1"/>
    <property type="molecule type" value="Genomic_DNA"/>
</dbReference>
<gene>
    <name evidence="4" type="ORF">SAMN05421825_0724</name>
</gene>
<proteinExistence type="inferred from homology"/>
<keyword evidence="5" id="KW-1185">Reference proteome</keyword>
<evidence type="ECO:0000256" key="3">
    <source>
        <dbReference type="SAM" id="Coils"/>
    </source>
</evidence>
<name>A0A1G7H929_9FLAO</name>
<dbReference type="AlphaFoldDB" id="A0A1G7H929"/>
<feature type="coiled-coil region" evidence="3">
    <location>
        <begin position="33"/>
        <end position="60"/>
    </location>
</feature>
<sequence length="93" mass="11122">MLRQDLKKYILCDRYENIIKQLYLHSFLTKNIYRQMKELIEKINTEFEAFSKEAEQQSEKGNKAAGTRARKSALELTKLFKEFRKVSVEESKK</sequence>